<dbReference type="Proteomes" id="UP000790787">
    <property type="component" value="Chromosome 10"/>
</dbReference>
<dbReference type="RefSeq" id="XP_075080132.1">
    <property type="nucleotide sequence ID" value="XM_075224031.1"/>
</dbReference>
<organism evidence="1 2">
    <name type="scientific">Nicotiana tabacum</name>
    <name type="common">Common tobacco</name>
    <dbReference type="NCBI Taxonomy" id="4097"/>
    <lineage>
        <taxon>Eukaryota</taxon>
        <taxon>Viridiplantae</taxon>
        <taxon>Streptophyta</taxon>
        <taxon>Embryophyta</taxon>
        <taxon>Tracheophyta</taxon>
        <taxon>Spermatophyta</taxon>
        <taxon>Magnoliopsida</taxon>
        <taxon>eudicotyledons</taxon>
        <taxon>Gunneridae</taxon>
        <taxon>Pentapetalae</taxon>
        <taxon>asterids</taxon>
        <taxon>lamiids</taxon>
        <taxon>Solanales</taxon>
        <taxon>Solanaceae</taxon>
        <taxon>Nicotianoideae</taxon>
        <taxon>Nicotianeae</taxon>
        <taxon>Nicotiana</taxon>
    </lineage>
</organism>
<reference evidence="2" key="2">
    <citation type="submission" date="2025-08" db="UniProtKB">
        <authorList>
            <consortium name="RefSeq"/>
        </authorList>
    </citation>
    <scope>IDENTIFICATION</scope>
    <source>
        <tissue evidence="2">Leaf</tissue>
    </source>
</reference>
<protein>
    <submittedName>
        <fullName evidence="2">Uncharacterized protein LOC142165489</fullName>
    </submittedName>
</protein>
<keyword evidence="1" id="KW-1185">Reference proteome</keyword>
<evidence type="ECO:0000313" key="2">
    <source>
        <dbReference type="RefSeq" id="XP_075080132.1"/>
    </source>
</evidence>
<proteinExistence type="predicted"/>
<name>A0AC58S572_TOBAC</name>
<sequence length="180" mass="20613">MQRYLDKLQITLHCFKEWTLDHVPREQNSEADALANLGSSVEEDDIVTGPVIQLSKPVIEEGHADISSTSLTWDWRNKYIDYLKHGKLLTDPKESRTLRARAAQFSLDKNETLYKRTFDGPMAVCLGPGDTDYVLQEIYEGSCGNHSSVDSLILKVIKAGYYWDSMENDTKEFIRKFDKC</sequence>
<accession>A0AC58S572</accession>
<gene>
    <name evidence="2" type="primary">LOC142165489</name>
</gene>
<reference evidence="1" key="1">
    <citation type="journal article" date="2014" name="Nat. Commun.">
        <title>The tobacco genome sequence and its comparison with those of tomato and potato.</title>
        <authorList>
            <person name="Sierro N."/>
            <person name="Battey J.N."/>
            <person name="Ouadi S."/>
            <person name="Bakaher N."/>
            <person name="Bovet L."/>
            <person name="Willig A."/>
            <person name="Goepfert S."/>
            <person name="Peitsch M.C."/>
            <person name="Ivanov N.V."/>
        </authorList>
    </citation>
    <scope>NUCLEOTIDE SEQUENCE [LARGE SCALE GENOMIC DNA]</scope>
</reference>
<evidence type="ECO:0000313" key="1">
    <source>
        <dbReference type="Proteomes" id="UP000790787"/>
    </source>
</evidence>